<feature type="region of interest" description="Disordered" evidence="2">
    <location>
        <begin position="520"/>
        <end position="558"/>
    </location>
</feature>
<comment type="caution">
    <text evidence="3">The sequence shown here is derived from an EMBL/GenBank/DDBJ whole genome shotgun (WGS) entry which is preliminary data.</text>
</comment>
<dbReference type="EMBL" id="WWBZ02000001">
    <property type="protein sequence ID" value="KAF4314310.1"/>
    <property type="molecule type" value="Genomic_DNA"/>
</dbReference>
<feature type="region of interest" description="Disordered" evidence="2">
    <location>
        <begin position="347"/>
        <end position="410"/>
    </location>
</feature>
<feature type="region of interest" description="Disordered" evidence="2">
    <location>
        <begin position="300"/>
        <end position="324"/>
    </location>
</feature>
<evidence type="ECO:0000256" key="1">
    <source>
        <dbReference type="SAM" id="Coils"/>
    </source>
</evidence>
<accession>A0A8H4J713</accession>
<protein>
    <submittedName>
        <fullName evidence="3">Uncharacterized protein</fullName>
    </submittedName>
</protein>
<reference evidence="3" key="1">
    <citation type="submission" date="2020-04" db="EMBL/GenBank/DDBJ databases">
        <title>Genome Assembly and Annotation of Botryosphaeria dothidea sdau 11-99, a Latent Pathogen of Apple Fruit Ring Rot in China.</title>
        <authorList>
            <person name="Yu C."/>
            <person name="Diao Y."/>
            <person name="Lu Q."/>
            <person name="Zhao J."/>
            <person name="Cui S."/>
            <person name="Peng C."/>
            <person name="He B."/>
            <person name="Liu H."/>
        </authorList>
    </citation>
    <scope>NUCLEOTIDE SEQUENCE [LARGE SCALE GENOMIC DNA]</scope>
    <source>
        <strain evidence="3">Sdau11-99</strain>
    </source>
</reference>
<dbReference type="Proteomes" id="UP000572817">
    <property type="component" value="Unassembled WGS sequence"/>
</dbReference>
<dbReference type="OrthoDB" id="10677949at2759"/>
<keyword evidence="1" id="KW-0175">Coiled coil</keyword>
<feature type="compositionally biased region" description="Basic and acidic residues" evidence="2">
    <location>
        <begin position="527"/>
        <end position="558"/>
    </location>
</feature>
<sequence length="773" mass="88794">MQQYKSKFVEAFRSFRERPMIPISRRLRDVPETIIVRFPEAADFLMALPDYKHWWGFNYRLAGICQAECDARPGTKRKKSPVQQARQLWERRKQDCKERMDGLREANIELLELHVKVSHHLVEYWTWYTKHVLEFTQKGGDEGREMRKNWSALTFLPSDPRWKWLTSAVKEQAHVVPLPFRAPEVVEVLGELVNKSMVKCKRWEDVVFSSVIKYRKNRRRLKAAARSDYDILNPAKATNWKQRAAGKGETKEYKTSVQPSFNKEELDGVPQFVTSIAAERSEQRLGPGFEVQALKRQKLAEREERLDEQPRAAVRRKTSDLSSKKFASTAEELECFAGSVSGPAITKEAARATQTPAQDSPRSGKLVISYSNRPIPASVSSYRNSGNKRRPLSTSATSPAADPSTGEDAKNHLARVSNNNHHATKKPPTLTEASLDASLSEADDPQNPYHLTLAPRAREEFSRKRGLRFLQLRLVARSLRRLARAELAYLDAAVTLSELVCVRLTQRCVALDRRLWPLQPGLPDTPAGRDADARRNEWLRPRIDPETGERGGEDSHHERLGEGVSWLGVRRAVGLRVTGAVDVVAREDNRGALAGAGPVADELRWLESEIRRMRWRVKRLETKAELGEEEWYSRRIEHLVKGERHVDRGMEAFRAYREHLLWQVRERLETEEKTWTKRALKKKVAEMRAAEMWYLEKMTAASGRTLGRLEAEITVLVNEIEARNRKELKNKKGGFQVSEKVRLVALKTTMEDVMEKRAAEAWELARDLEELLR</sequence>
<keyword evidence="4" id="KW-1185">Reference proteome</keyword>
<feature type="compositionally biased region" description="Basic and acidic residues" evidence="2">
    <location>
        <begin position="300"/>
        <end position="310"/>
    </location>
</feature>
<gene>
    <name evidence="3" type="ORF">GTA08_BOTSDO01609</name>
</gene>
<name>A0A8H4J713_9PEZI</name>
<feature type="coiled-coil region" evidence="1">
    <location>
        <begin position="603"/>
        <end position="630"/>
    </location>
</feature>
<evidence type="ECO:0000256" key="2">
    <source>
        <dbReference type="SAM" id="MobiDB-lite"/>
    </source>
</evidence>
<proteinExistence type="predicted"/>
<feature type="compositionally biased region" description="Polar residues" evidence="2">
    <location>
        <begin position="352"/>
        <end position="361"/>
    </location>
</feature>
<organism evidence="3 4">
    <name type="scientific">Botryosphaeria dothidea</name>
    <dbReference type="NCBI Taxonomy" id="55169"/>
    <lineage>
        <taxon>Eukaryota</taxon>
        <taxon>Fungi</taxon>
        <taxon>Dikarya</taxon>
        <taxon>Ascomycota</taxon>
        <taxon>Pezizomycotina</taxon>
        <taxon>Dothideomycetes</taxon>
        <taxon>Dothideomycetes incertae sedis</taxon>
        <taxon>Botryosphaeriales</taxon>
        <taxon>Botryosphaeriaceae</taxon>
        <taxon>Botryosphaeria</taxon>
    </lineage>
</organism>
<evidence type="ECO:0000313" key="4">
    <source>
        <dbReference type="Proteomes" id="UP000572817"/>
    </source>
</evidence>
<feature type="compositionally biased region" description="Low complexity" evidence="2">
    <location>
        <begin position="392"/>
        <end position="404"/>
    </location>
</feature>
<dbReference type="AlphaFoldDB" id="A0A8H4J713"/>
<evidence type="ECO:0000313" key="3">
    <source>
        <dbReference type="EMBL" id="KAF4314310.1"/>
    </source>
</evidence>